<gene>
    <name evidence="1" type="ORF">S12H4_53005</name>
</gene>
<accession>X1U4N7</accession>
<evidence type="ECO:0000313" key="1">
    <source>
        <dbReference type="EMBL" id="GAJ12513.1"/>
    </source>
</evidence>
<name>X1U4N7_9ZZZZ</name>
<reference evidence="1" key="1">
    <citation type="journal article" date="2014" name="Front. Microbiol.">
        <title>High frequency of phylogenetically diverse reductive dehalogenase-homologous genes in deep subseafloor sedimentary metagenomes.</title>
        <authorList>
            <person name="Kawai M."/>
            <person name="Futagami T."/>
            <person name="Toyoda A."/>
            <person name="Takaki Y."/>
            <person name="Nishi S."/>
            <person name="Hori S."/>
            <person name="Arai W."/>
            <person name="Tsubouchi T."/>
            <person name="Morono Y."/>
            <person name="Uchiyama I."/>
            <person name="Ito T."/>
            <person name="Fujiyama A."/>
            <person name="Inagaki F."/>
            <person name="Takami H."/>
        </authorList>
    </citation>
    <scope>NUCLEOTIDE SEQUENCE</scope>
    <source>
        <strain evidence="1">Expedition CK06-06</strain>
    </source>
</reference>
<feature type="non-terminal residue" evidence="1">
    <location>
        <position position="49"/>
    </location>
</feature>
<proteinExistence type="predicted"/>
<organism evidence="1">
    <name type="scientific">marine sediment metagenome</name>
    <dbReference type="NCBI Taxonomy" id="412755"/>
    <lineage>
        <taxon>unclassified sequences</taxon>
        <taxon>metagenomes</taxon>
        <taxon>ecological metagenomes</taxon>
    </lineage>
</organism>
<protein>
    <submittedName>
        <fullName evidence="1">Uncharacterized protein</fullName>
    </submittedName>
</protein>
<sequence>MGEHINEFTGNWWIDETIHCKAQLAGLVLRDRPERLQWNILPNVRQSKI</sequence>
<dbReference type="EMBL" id="BARW01033695">
    <property type="protein sequence ID" value="GAJ12513.1"/>
    <property type="molecule type" value="Genomic_DNA"/>
</dbReference>
<dbReference type="AlphaFoldDB" id="X1U4N7"/>
<comment type="caution">
    <text evidence="1">The sequence shown here is derived from an EMBL/GenBank/DDBJ whole genome shotgun (WGS) entry which is preliminary data.</text>
</comment>